<feature type="domain" description="N-acetyltransferase" evidence="3">
    <location>
        <begin position="1"/>
        <end position="134"/>
    </location>
</feature>
<dbReference type="RefSeq" id="WP_124878964.1">
    <property type="nucleotide sequence ID" value="NZ_RQJO01000015.1"/>
</dbReference>
<evidence type="ECO:0000313" key="4">
    <source>
        <dbReference type="EMBL" id="RRA99044.1"/>
    </source>
</evidence>
<organism evidence="4 5">
    <name type="scientific">Larkinella rosea</name>
    <dbReference type="NCBI Taxonomy" id="2025312"/>
    <lineage>
        <taxon>Bacteria</taxon>
        <taxon>Pseudomonadati</taxon>
        <taxon>Bacteroidota</taxon>
        <taxon>Cytophagia</taxon>
        <taxon>Cytophagales</taxon>
        <taxon>Spirosomataceae</taxon>
        <taxon>Larkinella</taxon>
    </lineage>
</organism>
<dbReference type="Gene3D" id="3.40.630.30">
    <property type="match status" value="1"/>
</dbReference>
<dbReference type="Pfam" id="PF00583">
    <property type="entry name" value="Acetyltransf_1"/>
    <property type="match status" value="1"/>
</dbReference>
<dbReference type="PANTHER" id="PTHR43800:SF1">
    <property type="entry name" value="PEPTIDYL-LYSINE N-ACETYLTRANSFERASE YJAB"/>
    <property type="match status" value="1"/>
</dbReference>
<protein>
    <submittedName>
        <fullName evidence="4">GNAT family N-acetyltransferase</fullName>
    </submittedName>
</protein>
<dbReference type="AlphaFoldDB" id="A0A3P1BDC2"/>
<dbReference type="PANTHER" id="PTHR43800">
    <property type="entry name" value="PEPTIDYL-LYSINE N-ACETYLTRANSFERASE YJAB"/>
    <property type="match status" value="1"/>
</dbReference>
<dbReference type="InterPro" id="IPR000182">
    <property type="entry name" value="GNAT_dom"/>
</dbReference>
<evidence type="ECO:0000313" key="5">
    <source>
        <dbReference type="Proteomes" id="UP000271925"/>
    </source>
</evidence>
<dbReference type="PROSITE" id="PS51186">
    <property type="entry name" value="GNAT"/>
    <property type="match status" value="1"/>
</dbReference>
<dbReference type="InterPro" id="IPR016181">
    <property type="entry name" value="Acyl_CoA_acyltransferase"/>
</dbReference>
<dbReference type="OrthoDB" id="9813917at2"/>
<evidence type="ECO:0000256" key="2">
    <source>
        <dbReference type="ARBA" id="ARBA00023315"/>
    </source>
</evidence>
<evidence type="ECO:0000256" key="1">
    <source>
        <dbReference type="ARBA" id="ARBA00022679"/>
    </source>
</evidence>
<keyword evidence="5" id="KW-1185">Reference proteome</keyword>
<dbReference type="GO" id="GO:0016747">
    <property type="term" value="F:acyltransferase activity, transferring groups other than amino-acyl groups"/>
    <property type="evidence" value="ECO:0007669"/>
    <property type="project" value="InterPro"/>
</dbReference>
<gene>
    <name evidence="4" type="ORF">EHT25_29140</name>
</gene>
<dbReference type="EMBL" id="RQJO01000015">
    <property type="protein sequence ID" value="RRA99044.1"/>
    <property type="molecule type" value="Genomic_DNA"/>
</dbReference>
<name>A0A3P1BDC2_9BACT</name>
<comment type="caution">
    <text evidence="4">The sequence shown here is derived from an EMBL/GenBank/DDBJ whole genome shotgun (WGS) entry which is preliminary data.</text>
</comment>
<reference evidence="4 5" key="1">
    <citation type="submission" date="2018-11" db="EMBL/GenBank/DDBJ databases">
        <authorList>
            <person name="Zhou Z."/>
            <person name="Wang G."/>
        </authorList>
    </citation>
    <scope>NUCLEOTIDE SEQUENCE [LARGE SCALE GENOMIC DNA]</scope>
    <source>
        <strain evidence="4 5">KCTC52004</strain>
    </source>
</reference>
<sequence>MIYQAQPNQEIPRHLLLLADENPQLIDRYLPLSQVYLFTDEDQILGICLLQITGQAGEIVNIAVEPAHQGQGIGKALLNHMKEIAHQQGLQRLVIKTGNSEISQMALYQQQGFDLVAVNYNYFLENYPEPIWANRIQCKHQLVFEFIL</sequence>
<accession>A0A3P1BDC2</accession>
<keyword evidence="1 4" id="KW-0808">Transferase</keyword>
<dbReference type="Proteomes" id="UP000271925">
    <property type="component" value="Unassembled WGS sequence"/>
</dbReference>
<evidence type="ECO:0000259" key="3">
    <source>
        <dbReference type="PROSITE" id="PS51186"/>
    </source>
</evidence>
<keyword evidence="2" id="KW-0012">Acyltransferase</keyword>
<dbReference type="SUPFAM" id="SSF55729">
    <property type="entry name" value="Acyl-CoA N-acyltransferases (Nat)"/>
    <property type="match status" value="1"/>
</dbReference>
<dbReference type="CDD" id="cd04301">
    <property type="entry name" value="NAT_SF"/>
    <property type="match status" value="1"/>
</dbReference>
<proteinExistence type="predicted"/>